<dbReference type="RefSeq" id="WP_031917823.1">
    <property type="nucleotide sequence ID" value="NZ_JAFEOO010000061.1"/>
</dbReference>
<dbReference type="InterPro" id="IPR013321">
    <property type="entry name" value="Arc_rbn_hlx_hlx"/>
</dbReference>
<dbReference type="AlphaFoldDB" id="A0AAW5LJJ6"/>
<dbReference type="CDD" id="cd21631">
    <property type="entry name" value="RHH_CopG_NikR-like"/>
    <property type="match status" value="1"/>
</dbReference>
<evidence type="ECO:0000313" key="2">
    <source>
        <dbReference type="EMBL" id="MCQ9305106.1"/>
    </source>
</evidence>
<dbReference type="GO" id="GO:0006355">
    <property type="term" value="P:regulation of DNA-templated transcription"/>
    <property type="evidence" value="ECO:0007669"/>
    <property type="project" value="InterPro"/>
</dbReference>
<sequence length="46" mass="5277">MSKRLQVTLKDEMSEKLDELAKYLGVSKSAVIALALQDFDKKHKNR</sequence>
<dbReference type="SUPFAM" id="SSF47598">
    <property type="entry name" value="Ribbon-helix-helix"/>
    <property type="match status" value="1"/>
</dbReference>
<dbReference type="Gene3D" id="1.10.1220.10">
    <property type="entry name" value="Met repressor-like"/>
    <property type="match status" value="1"/>
</dbReference>
<reference evidence="2" key="1">
    <citation type="submission" date="2022-07" db="EMBL/GenBank/DDBJ databases">
        <title>Bacterial species isolated from the porcine tonsil microbiota.</title>
        <authorList>
            <person name="Oliveira I.M.F."/>
        </authorList>
    </citation>
    <scope>NUCLEOTIDE SEQUENCE</scope>
    <source>
        <strain evidence="2">8QC2O2</strain>
    </source>
</reference>
<evidence type="ECO:0000259" key="1">
    <source>
        <dbReference type="Pfam" id="PF01402"/>
    </source>
</evidence>
<protein>
    <submittedName>
        <fullName evidence="2">Ribbon-helix-helix domain-containing protein</fullName>
    </submittedName>
</protein>
<gene>
    <name evidence="2" type="ORF">NQ032_15995</name>
</gene>
<organism evidence="2 3">
    <name type="scientific">Mammaliicoccus sciuri</name>
    <name type="common">Staphylococcus sciuri</name>
    <dbReference type="NCBI Taxonomy" id="1296"/>
    <lineage>
        <taxon>Bacteria</taxon>
        <taxon>Bacillati</taxon>
        <taxon>Bacillota</taxon>
        <taxon>Bacilli</taxon>
        <taxon>Bacillales</taxon>
        <taxon>Staphylococcaceae</taxon>
        <taxon>Mammaliicoccus</taxon>
    </lineage>
</organism>
<dbReference type="InterPro" id="IPR002145">
    <property type="entry name" value="CopG"/>
</dbReference>
<evidence type="ECO:0000313" key="3">
    <source>
        <dbReference type="Proteomes" id="UP001204068"/>
    </source>
</evidence>
<dbReference type="EMBL" id="JANILD010000018">
    <property type="protein sequence ID" value="MCQ9305106.1"/>
    <property type="molecule type" value="Genomic_DNA"/>
</dbReference>
<dbReference type="Pfam" id="PF01402">
    <property type="entry name" value="RHH_1"/>
    <property type="match status" value="1"/>
</dbReference>
<comment type="caution">
    <text evidence="2">The sequence shown here is derived from an EMBL/GenBank/DDBJ whole genome shotgun (WGS) entry which is preliminary data.</text>
</comment>
<accession>A0AAW5LJJ6</accession>
<name>A0AAW5LJJ6_MAMSC</name>
<dbReference type="InterPro" id="IPR010985">
    <property type="entry name" value="Ribbon_hlx_hlx"/>
</dbReference>
<feature type="domain" description="Ribbon-helix-helix protein CopG" evidence="1">
    <location>
        <begin position="3"/>
        <end position="36"/>
    </location>
</feature>
<dbReference type="Proteomes" id="UP001204068">
    <property type="component" value="Unassembled WGS sequence"/>
</dbReference>
<proteinExistence type="predicted"/>